<evidence type="ECO:0000313" key="2">
    <source>
        <dbReference type="EMBL" id="QJA51591.1"/>
    </source>
</evidence>
<accession>A0A6H1ZVZ7</accession>
<dbReference type="InterPro" id="IPR010781">
    <property type="entry name" value="DUF1376"/>
</dbReference>
<reference evidence="2" key="1">
    <citation type="submission" date="2020-03" db="EMBL/GenBank/DDBJ databases">
        <title>The deep terrestrial virosphere.</title>
        <authorList>
            <person name="Holmfeldt K."/>
            <person name="Nilsson E."/>
            <person name="Simone D."/>
            <person name="Lopez-Fernandez M."/>
            <person name="Wu X."/>
            <person name="de Brujin I."/>
            <person name="Lundin D."/>
            <person name="Andersson A."/>
            <person name="Bertilsson S."/>
            <person name="Dopson M."/>
        </authorList>
    </citation>
    <scope>NUCLEOTIDE SEQUENCE</scope>
    <source>
        <strain evidence="2">TM448A02218</strain>
    </source>
</reference>
<name>A0A6H1ZVZ7_9ZZZZ</name>
<organism evidence="2">
    <name type="scientific">viral metagenome</name>
    <dbReference type="NCBI Taxonomy" id="1070528"/>
    <lineage>
        <taxon>unclassified sequences</taxon>
        <taxon>metagenomes</taxon>
        <taxon>organismal metagenomes</taxon>
    </lineage>
</organism>
<evidence type="ECO:0000256" key="1">
    <source>
        <dbReference type="SAM" id="MobiDB-lite"/>
    </source>
</evidence>
<evidence type="ECO:0008006" key="3">
    <source>
        <dbReference type="Google" id="ProtNLM"/>
    </source>
</evidence>
<sequence>MNKPPAFQLYASDFDMDTGSWTAPQVGVYVRLLLSAWVNGGIPNNTAELARIARIDTRTLAKMWKQTLAKKWELTPENMYVNPRMEVEREKQSIYRESQRIKGEARSKKMWEGHIAAAKKRLQPKDSSSSSSSTSIKTINKQKIVFEDGKFKNIPDSLIEKWKQVAPGVNVIAEIPKAELWVISNPDKGRSKWTSFLSNWMVRAQDNFIKYGGNSNVGIRTSRSDPRDKNLQSREDAEIAAITAKWEAAKKTTRDHSRGTAGNDDAPDFTREHP</sequence>
<feature type="compositionally biased region" description="Basic and acidic residues" evidence="1">
    <location>
        <begin position="247"/>
        <end position="258"/>
    </location>
</feature>
<dbReference type="EMBL" id="MT144276">
    <property type="protein sequence ID" value="QJA51591.1"/>
    <property type="molecule type" value="Genomic_DNA"/>
</dbReference>
<dbReference type="AlphaFoldDB" id="A0A6H1ZVZ7"/>
<proteinExistence type="predicted"/>
<dbReference type="Pfam" id="PF07120">
    <property type="entry name" value="DUF1376"/>
    <property type="match status" value="1"/>
</dbReference>
<protein>
    <recommendedName>
        <fullName evidence="3">DUF1376 domain-containing protein</fullName>
    </recommendedName>
</protein>
<feature type="region of interest" description="Disordered" evidence="1">
    <location>
        <begin position="247"/>
        <end position="274"/>
    </location>
</feature>
<gene>
    <name evidence="2" type="ORF">TM448A02218_0002</name>
</gene>